<dbReference type="GO" id="GO:0008270">
    <property type="term" value="F:zinc ion binding"/>
    <property type="evidence" value="ECO:0007669"/>
    <property type="project" value="InterPro"/>
</dbReference>
<name>A0A1I6FNU0_9FLAO</name>
<dbReference type="PANTHER" id="PTHR42742">
    <property type="entry name" value="TRANSCRIPTIONAL REPRESSOR MPRA"/>
    <property type="match status" value="1"/>
</dbReference>
<feature type="binding site" evidence="3">
    <location>
        <position position="106"/>
    </location>
    <ligand>
        <name>Zn(2+)</name>
        <dbReference type="ChEBI" id="CHEBI:29105"/>
    </ligand>
</feature>
<dbReference type="SUPFAM" id="SSF51182">
    <property type="entry name" value="RmlC-like cupins"/>
    <property type="match status" value="1"/>
</dbReference>
<accession>A0A1I6FNU0</accession>
<dbReference type="EMBL" id="FOYQ01000001">
    <property type="protein sequence ID" value="SFR31609.1"/>
    <property type="molecule type" value="Genomic_DNA"/>
</dbReference>
<organism evidence="6 7">
    <name type="scientific">Robiginitalea myxolifaciens</name>
    <dbReference type="NCBI Taxonomy" id="400055"/>
    <lineage>
        <taxon>Bacteria</taxon>
        <taxon>Pseudomonadati</taxon>
        <taxon>Bacteroidota</taxon>
        <taxon>Flavobacteriia</taxon>
        <taxon>Flavobacteriales</taxon>
        <taxon>Flavobacteriaceae</taxon>
        <taxon>Robiginitalea</taxon>
    </lineage>
</organism>
<dbReference type="GO" id="GO:0005975">
    <property type="term" value="P:carbohydrate metabolic process"/>
    <property type="evidence" value="ECO:0007669"/>
    <property type="project" value="InterPro"/>
</dbReference>
<evidence type="ECO:0000256" key="4">
    <source>
        <dbReference type="PIRSR" id="PIRSR036894-2"/>
    </source>
</evidence>
<feature type="domain" description="Phosphomannose isomerase type I catalytic" evidence="5">
    <location>
        <begin position="11"/>
        <end position="118"/>
    </location>
</feature>
<dbReference type="InterPro" id="IPR051804">
    <property type="entry name" value="Carb_Metab_Reg_Kinase/Isom"/>
</dbReference>
<dbReference type="PIRSF" id="PIRSF036894">
    <property type="entry name" value="PMI_Firm_short"/>
    <property type="match status" value="1"/>
</dbReference>
<reference evidence="6 7" key="1">
    <citation type="submission" date="2016-10" db="EMBL/GenBank/DDBJ databases">
        <authorList>
            <person name="de Groot N.N."/>
        </authorList>
    </citation>
    <scope>NUCLEOTIDE SEQUENCE [LARGE SCALE GENOMIC DNA]</scope>
    <source>
        <strain evidence="6 7">DSM 21019</strain>
    </source>
</reference>
<evidence type="ECO:0000256" key="3">
    <source>
        <dbReference type="PIRSR" id="PIRSR036894-1"/>
    </source>
</evidence>
<proteinExistence type="predicted"/>
<dbReference type="Proteomes" id="UP000199534">
    <property type="component" value="Unassembled WGS sequence"/>
</dbReference>
<keyword evidence="2 3" id="KW-0862">Zinc</keyword>
<keyword evidence="6" id="KW-0413">Isomerase</keyword>
<evidence type="ECO:0000256" key="1">
    <source>
        <dbReference type="ARBA" id="ARBA00022723"/>
    </source>
</evidence>
<dbReference type="InterPro" id="IPR014710">
    <property type="entry name" value="RmlC-like_jellyroll"/>
</dbReference>
<dbReference type="AlphaFoldDB" id="A0A1I6FNU0"/>
<evidence type="ECO:0000313" key="6">
    <source>
        <dbReference type="EMBL" id="SFR31609.1"/>
    </source>
</evidence>
<keyword evidence="1 3" id="KW-0479">Metal-binding</keyword>
<dbReference type="Pfam" id="PF20511">
    <property type="entry name" value="PMI_typeI_cat"/>
    <property type="match status" value="1"/>
</dbReference>
<dbReference type="Gene3D" id="2.60.120.10">
    <property type="entry name" value="Jelly Rolls"/>
    <property type="match status" value="2"/>
</dbReference>
<dbReference type="RefSeq" id="WP_092980103.1">
    <property type="nucleotide sequence ID" value="NZ_FOYQ01000001.1"/>
</dbReference>
<keyword evidence="7" id="KW-1185">Reference proteome</keyword>
<dbReference type="CDD" id="cd07010">
    <property type="entry name" value="cupin_PMI_type_I_N_bac"/>
    <property type="match status" value="1"/>
</dbReference>
<sequence length="325" mass="36112">MSDFKAYPVRFEPIFKERLWGGKKLNTVLNKDVEGEHIGESWELSGVPGDVSAIVNGDYKNQSLNELIEAHPKEVLGGSVYERFGKEFPILIKFIDARLDLSIQLHPNDELARERHNSFGKTEMWYVMQAEEDAELIVGFKEPVSKAVYEEALAEGKLTDLLHYQPVKPGDGFFIQSGRVHAIGAGILLAEIQQTSDVTYRVYDFDRVDAQGNKRELHTELALDAMDFGADRDFEMDYARTPNQSNNMIACPYFTTNYLKAEGEVNLDVAQRGSFTVLMGISGSSEITVDGHSETLLAGQTLLVPAAAERISVQSSGAELLEVSV</sequence>
<dbReference type="PANTHER" id="PTHR42742:SF3">
    <property type="entry name" value="FRUCTOKINASE"/>
    <property type="match status" value="1"/>
</dbReference>
<evidence type="ECO:0000256" key="2">
    <source>
        <dbReference type="ARBA" id="ARBA00022833"/>
    </source>
</evidence>
<feature type="binding site" evidence="3">
    <location>
        <position position="181"/>
    </location>
    <ligand>
        <name>Zn(2+)</name>
        <dbReference type="ChEBI" id="CHEBI:29105"/>
    </ligand>
</feature>
<feature type="active site" evidence="4">
    <location>
        <position position="201"/>
    </location>
</feature>
<dbReference type="OrthoDB" id="9808275at2"/>
<feature type="binding site" evidence="3">
    <location>
        <position position="123"/>
    </location>
    <ligand>
        <name>Zn(2+)</name>
        <dbReference type="ChEBI" id="CHEBI:29105"/>
    </ligand>
</feature>
<dbReference type="InterPro" id="IPR014628">
    <property type="entry name" value="Man6P_isomerase_Firm_short"/>
</dbReference>
<dbReference type="InterPro" id="IPR046457">
    <property type="entry name" value="PMI_typeI_cat"/>
</dbReference>
<comment type="cofactor">
    <cofactor evidence="3">
        <name>Zn(2+)</name>
        <dbReference type="ChEBI" id="CHEBI:29105"/>
    </cofactor>
    <text evidence="3">Binds 1 zinc ion per subunit.</text>
</comment>
<gene>
    <name evidence="6" type="ORF">SAMN04490243_0292</name>
</gene>
<protein>
    <submittedName>
        <fullName evidence="6">Mannose-6-phosphate isomerase, type 1</fullName>
    </submittedName>
</protein>
<evidence type="ECO:0000259" key="5">
    <source>
        <dbReference type="Pfam" id="PF20511"/>
    </source>
</evidence>
<dbReference type="STRING" id="400055.SAMN04490243_0292"/>
<dbReference type="GO" id="GO:0004476">
    <property type="term" value="F:mannose-6-phosphate isomerase activity"/>
    <property type="evidence" value="ECO:0007669"/>
    <property type="project" value="InterPro"/>
</dbReference>
<evidence type="ECO:0000313" key="7">
    <source>
        <dbReference type="Proteomes" id="UP000199534"/>
    </source>
</evidence>
<dbReference type="InterPro" id="IPR011051">
    <property type="entry name" value="RmlC_Cupin_sf"/>
</dbReference>